<sequence>MSMIPSEHYKREIEKFRELLHEAIDSKDEERILKASMELDKLIVKYLQMAKEK</sequence>
<dbReference type="InterPro" id="IPR036638">
    <property type="entry name" value="HLH_DNA-bd_sf"/>
</dbReference>
<evidence type="ECO:0000313" key="2">
    <source>
        <dbReference type="Proteomes" id="UP001651880"/>
    </source>
</evidence>
<organism evidence="1 2">
    <name type="scientific">Lutispora saccharofermentans</name>
    <dbReference type="NCBI Taxonomy" id="3024236"/>
    <lineage>
        <taxon>Bacteria</taxon>
        <taxon>Bacillati</taxon>
        <taxon>Bacillota</taxon>
        <taxon>Clostridia</taxon>
        <taxon>Lutisporales</taxon>
        <taxon>Lutisporaceae</taxon>
        <taxon>Lutispora</taxon>
    </lineage>
</organism>
<dbReference type="SUPFAM" id="SSF140500">
    <property type="entry name" value="BAS1536-like"/>
    <property type="match status" value="1"/>
</dbReference>
<protein>
    <submittedName>
        <fullName evidence="1">Aspartyl-phosphate phosphatase Spo0E family protein</fullName>
    </submittedName>
</protein>
<dbReference type="Proteomes" id="UP001651880">
    <property type="component" value="Unassembled WGS sequence"/>
</dbReference>
<comment type="caution">
    <text evidence="1">The sequence shown here is derived from an EMBL/GenBank/DDBJ whole genome shotgun (WGS) entry which is preliminary data.</text>
</comment>
<gene>
    <name evidence="1" type="ORF">LJD61_03010</name>
</gene>
<dbReference type="InterPro" id="IPR037208">
    <property type="entry name" value="Spo0E-like_sf"/>
</dbReference>
<name>A0ABT1NBW0_9FIRM</name>
<dbReference type="InterPro" id="IPR018540">
    <property type="entry name" value="Spo0E-like"/>
</dbReference>
<dbReference type="Pfam" id="PF09388">
    <property type="entry name" value="SpoOE-like"/>
    <property type="match status" value="1"/>
</dbReference>
<dbReference type="RefSeq" id="WP_255226041.1">
    <property type="nucleotide sequence ID" value="NZ_JAJEKE010000002.1"/>
</dbReference>
<reference evidence="1 2" key="1">
    <citation type="submission" date="2021-10" db="EMBL/GenBank/DDBJ databases">
        <title>Lutispora strain m25 sp. nov., a thermophilic, non-spore-forming bacterium isolated from a lab-scale methanogenic bioreactor digesting anaerobic sludge.</title>
        <authorList>
            <person name="El Houari A."/>
            <person name="Mcdonald J."/>
        </authorList>
    </citation>
    <scope>NUCLEOTIDE SEQUENCE [LARGE SCALE GENOMIC DNA]</scope>
    <source>
        <strain evidence="2">m25</strain>
    </source>
</reference>
<accession>A0ABT1NBW0</accession>
<dbReference type="Gene3D" id="4.10.280.10">
    <property type="entry name" value="Helix-loop-helix DNA-binding domain"/>
    <property type="match status" value="1"/>
</dbReference>
<dbReference type="EMBL" id="JAJEKE010000002">
    <property type="protein sequence ID" value="MCQ1528519.1"/>
    <property type="molecule type" value="Genomic_DNA"/>
</dbReference>
<keyword evidence="2" id="KW-1185">Reference proteome</keyword>
<evidence type="ECO:0000313" key="1">
    <source>
        <dbReference type="EMBL" id="MCQ1528519.1"/>
    </source>
</evidence>
<proteinExistence type="predicted"/>